<proteinExistence type="predicted"/>
<dbReference type="STRING" id="3871.A0A4P1QQJ5"/>
<protein>
    <recommendedName>
        <fullName evidence="2">Myb/SANT-like domain-containing protein</fullName>
    </recommendedName>
</protein>
<feature type="region of interest" description="Disordered" evidence="1">
    <location>
        <begin position="156"/>
        <end position="192"/>
    </location>
</feature>
<dbReference type="Pfam" id="PF12776">
    <property type="entry name" value="Myb_DNA-bind_3"/>
    <property type="match status" value="1"/>
</dbReference>
<dbReference type="Gramene" id="OIV92284">
    <property type="protein sequence ID" value="OIV92284"/>
    <property type="gene ID" value="TanjilG_00302"/>
</dbReference>
<keyword evidence="4" id="KW-1185">Reference proteome</keyword>
<organism evidence="3 4">
    <name type="scientific">Lupinus angustifolius</name>
    <name type="common">Narrow-leaved blue lupine</name>
    <dbReference type="NCBI Taxonomy" id="3871"/>
    <lineage>
        <taxon>Eukaryota</taxon>
        <taxon>Viridiplantae</taxon>
        <taxon>Streptophyta</taxon>
        <taxon>Embryophyta</taxon>
        <taxon>Tracheophyta</taxon>
        <taxon>Spermatophyta</taxon>
        <taxon>Magnoliopsida</taxon>
        <taxon>eudicotyledons</taxon>
        <taxon>Gunneridae</taxon>
        <taxon>Pentapetalae</taxon>
        <taxon>rosids</taxon>
        <taxon>fabids</taxon>
        <taxon>Fabales</taxon>
        <taxon>Fabaceae</taxon>
        <taxon>Papilionoideae</taxon>
        <taxon>50 kb inversion clade</taxon>
        <taxon>genistoids sensu lato</taxon>
        <taxon>core genistoids</taxon>
        <taxon>Genisteae</taxon>
        <taxon>Lupinus</taxon>
    </lineage>
</organism>
<sequence length="318" mass="36668">MTKGKDTTSSSTQPNRDNLHWSDEMDQMLLNAMTEEVDKGNRHDSVWTSEAYTNMVDVLTSKFGPIITKNNIKNRMKTLKGHFVEVCDLFHSLSGFAWNPMIRKFEAEDGVWNDLIRGNEEACKNLKQRMKQWEKETIDLNDCSENVEIHHPNVSMNDEQQFSPPNLDAFSPQYAHSNHSTDTSTSRGTKRKRNMVEIMEEAQYERMHIGIMFVAEALKGGDSISNKLHNVERQVAIAEKQVGIAEKQLTLIQQARPRHYSESDVWALLEELQVPDHYLLKCYDYLCDNDQKKRKFFGVPPQMRAQALIQIMSDASIN</sequence>
<dbReference type="Proteomes" id="UP000188354">
    <property type="component" value="Chromosome LG19"/>
</dbReference>
<name>A0A4P1QQJ5_LUPAN</name>
<dbReference type="PANTHER" id="PTHR46929">
    <property type="entry name" value="EXPRESSED PROTEIN"/>
    <property type="match status" value="1"/>
</dbReference>
<accession>A0A4P1QQJ5</accession>
<dbReference type="EMBL" id="CM007379">
    <property type="protein sequence ID" value="OIV92284.1"/>
    <property type="molecule type" value="Genomic_DNA"/>
</dbReference>
<reference evidence="3 4" key="1">
    <citation type="journal article" date="2017" name="Plant Biotechnol. J.">
        <title>A comprehensive draft genome sequence for lupin (Lupinus angustifolius), an emerging health food: insights into plant-microbe interactions and legume evolution.</title>
        <authorList>
            <person name="Hane J.K."/>
            <person name="Ming Y."/>
            <person name="Kamphuis L.G."/>
            <person name="Nelson M.N."/>
            <person name="Garg G."/>
            <person name="Atkins C.A."/>
            <person name="Bayer P.E."/>
            <person name="Bravo A."/>
            <person name="Bringans S."/>
            <person name="Cannon S."/>
            <person name="Edwards D."/>
            <person name="Foley R."/>
            <person name="Gao L.L."/>
            <person name="Harrison M.J."/>
            <person name="Huang W."/>
            <person name="Hurgobin B."/>
            <person name="Li S."/>
            <person name="Liu C.W."/>
            <person name="McGrath A."/>
            <person name="Morahan G."/>
            <person name="Murray J."/>
            <person name="Weller J."/>
            <person name="Jian J."/>
            <person name="Singh K.B."/>
        </authorList>
    </citation>
    <scope>NUCLEOTIDE SEQUENCE [LARGE SCALE GENOMIC DNA]</scope>
    <source>
        <strain evidence="4">cv. Tanjil</strain>
        <tissue evidence="3">Whole plant</tissue>
    </source>
</reference>
<feature type="region of interest" description="Disordered" evidence="1">
    <location>
        <begin position="1"/>
        <end position="21"/>
    </location>
</feature>
<gene>
    <name evidence="3" type="ORF">TanjilG_00302</name>
</gene>
<evidence type="ECO:0000313" key="4">
    <source>
        <dbReference type="Proteomes" id="UP000188354"/>
    </source>
</evidence>
<feature type="compositionally biased region" description="Polar residues" evidence="1">
    <location>
        <begin position="174"/>
        <end position="187"/>
    </location>
</feature>
<evidence type="ECO:0000259" key="2">
    <source>
        <dbReference type="Pfam" id="PF12776"/>
    </source>
</evidence>
<dbReference type="InterPro" id="IPR024752">
    <property type="entry name" value="Myb/SANT-like_dom"/>
</dbReference>
<dbReference type="PANTHER" id="PTHR46929:SF4">
    <property type="entry name" value="MYB_SANT-LIKE DOMAIN-CONTAINING PROTEIN"/>
    <property type="match status" value="1"/>
</dbReference>
<evidence type="ECO:0000313" key="3">
    <source>
        <dbReference type="EMBL" id="OIV92284.1"/>
    </source>
</evidence>
<feature type="domain" description="Myb/SANT-like" evidence="2">
    <location>
        <begin position="20"/>
        <end position="114"/>
    </location>
</feature>
<dbReference type="AlphaFoldDB" id="A0A4P1QQJ5"/>
<feature type="compositionally biased region" description="Polar residues" evidence="1">
    <location>
        <begin position="7"/>
        <end position="16"/>
    </location>
</feature>
<evidence type="ECO:0000256" key="1">
    <source>
        <dbReference type="SAM" id="MobiDB-lite"/>
    </source>
</evidence>